<protein>
    <submittedName>
        <fullName evidence="1">Uncharacterized protein</fullName>
    </submittedName>
</protein>
<sequence length="26" mass="2871">MAVLQVYVDQDGLVRMLDLAAGSLRH</sequence>
<comment type="caution">
    <text evidence="1">The sequence shown here is derived from an EMBL/GenBank/DDBJ whole genome shotgun (WGS) entry which is preliminary data.</text>
</comment>
<feature type="non-terminal residue" evidence="1">
    <location>
        <position position="1"/>
    </location>
</feature>
<proteinExistence type="predicted"/>
<gene>
    <name evidence="1" type="ORF">HaLaN_16139</name>
</gene>
<feature type="non-terminal residue" evidence="1">
    <location>
        <position position="26"/>
    </location>
</feature>
<evidence type="ECO:0000313" key="2">
    <source>
        <dbReference type="Proteomes" id="UP000485058"/>
    </source>
</evidence>
<dbReference type="EMBL" id="BLLF01001426">
    <property type="protein sequence ID" value="GFH19225.1"/>
    <property type="molecule type" value="Genomic_DNA"/>
</dbReference>
<name>A0A699ZBW7_HAELA</name>
<dbReference type="Proteomes" id="UP000485058">
    <property type="component" value="Unassembled WGS sequence"/>
</dbReference>
<reference evidence="1 2" key="1">
    <citation type="submission" date="2020-02" db="EMBL/GenBank/DDBJ databases">
        <title>Draft genome sequence of Haematococcus lacustris strain NIES-144.</title>
        <authorList>
            <person name="Morimoto D."/>
            <person name="Nakagawa S."/>
            <person name="Yoshida T."/>
            <person name="Sawayama S."/>
        </authorList>
    </citation>
    <scope>NUCLEOTIDE SEQUENCE [LARGE SCALE GENOMIC DNA]</scope>
    <source>
        <strain evidence="1 2">NIES-144</strain>
    </source>
</reference>
<organism evidence="1 2">
    <name type="scientific">Haematococcus lacustris</name>
    <name type="common">Green alga</name>
    <name type="synonym">Haematococcus pluvialis</name>
    <dbReference type="NCBI Taxonomy" id="44745"/>
    <lineage>
        <taxon>Eukaryota</taxon>
        <taxon>Viridiplantae</taxon>
        <taxon>Chlorophyta</taxon>
        <taxon>core chlorophytes</taxon>
        <taxon>Chlorophyceae</taxon>
        <taxon>CS clade</taxon>
        <taxon>Chlamydomonadales</taxon>
        <taxon>Haematococcaceae</taxon>
        <taxon>Haematococcus</taxon>
    </lineage>
</organism>
<dbReference type="AlphaFoldDB" id="A0A699ZBW7"/>
<evidence type="ECO:0000313" key="1">
    <source>
        <dbReference type="EMBL" id="GFH19225.1"/>
    </source>
</evidence>
<keyword evidence="2" id="KW-1185">Reference proteome</keyword>
<accession>A0A699ZBW7</accession>